<keyword evidence="1 3" id="KW-0547">Nucleotide-binding</keyword>
<sequence>MSLQDLIPVVNKLQDIVTTTQLADLDLPILAVVGSQSCGKSSVLENIVGKDFLPRGTGIVTRRPLVLQLIHVNPEDIPDDSHSSSVTGSMSSDLRDESSSSFSKSSTPMSTQSMASANDDSNDDTEINLEDHLRRHLNGGRAEKKTSWGEFLHLPNKKFYNFNDIRNEIANETSRIAGQNKGISRLPINLKIYSDKVLNLTLVDLPGLTKIPIGDQPTDIERQTRNLILEYISKPNCIILAVSPANVDLVNSESLKLARQVDPSGKRTVGILSKLDLMDQGTNALDILKGNIYPLKLGFIGIVNRSQQDIADNKSLDDSLFSEQQFFINHPAYRSISNKCGTKFLSQTLNKILMNHIRDRLPDIKAKLNTLMGQTEQELASYGEIPLGLENTKESRGALVLSLMTKFANSFVNSIDGTSMNEISTKELCGGARIYYIYNEVFGSQLASINPTYNLSIHDIRTAIRNSTGPRPSLFVPELAFDLLVKPQISLLQQPSHRCVELVYEELMKIVHNVCSSEGSNTVSSGTGSSLGSIALELNRFPKLQSKLIEVVSDLLRERLGPTIKYVESLIEIHRAYINTNHPNFVGAAKAMSIVVEERQKQKELESRAKLRLASERLLNNKKSRKGQHEDIAEEENGSEEDANEDEVEDINQVDDEIKPPAKHIRSDSNKTTYSIKSESAPNLPIAGHTNYYATRASSSTSNGTPISNGGESYLNYFFGKDPITHQQHLQAQAQLNPTPFKFPQHQEPSLQFNTETHMYNGGSHSPIPNGFHSESHTGLQSDFKSMQLHEEQHMLENIQAEDSLGELNEREQLECELIRRLIVSYFGIVREMIQDQVPKSIMCLLVNYIKQHIQNRLVVKLYNDDLFDELLEEDSNIQIEREKCMESLKTYRMASRIISDVV</sequence>
<dbReference type="EMBL" id="CAKXYY010000018">
    <property type="protein sequence ID" value="CAH2354731.1"/>
    <property type="molecule type" value="Genomic_DNA"/>
</dbReference>
<evidence type="ECO:0000259" key="5">
    <source>
        <dbReference type="PROSITE" id="PS51388"/>
    </source>
</evidence>
<feature type="region of interest" description="Disordered" evidence="4">
    <location>
        <begin position="76"/>
        <end position="125"/>
    </location>
</feature>
<dbReference type="Gene3D" id="3.40.50.300">
    <property type="entry name" value="P-loop containing nucleotide triphosphate hydrolases"/>
    <property type="match status" value="1"/>
</dbReference>
<dbReference type="Proteomes" id="UP000837801">
    <property type="component" value="Unassembled WGS sequence"/>
</dbReference>
<dbReference type="Pfam" id="PF01031">
    <property type="entry name" value="Dynamin_M"/>
    <property type="match status" value="1"/>
</dbReference>
<gene>
    <name evidence="7" type="ORF">CLIB1423_18S02432</name>
</gene>
<dbReference type="GO" id="GO:0006897">
    <property type="term" value="P:endocytosis"/>
    <property type="evidence" value="ECO:0007669"/>
    <property type="project" value="TreeGrafter"/>
</dbReference>
<evidence type="ECO:0000256" key="1">
    <source>
        <dbReference type="ARBA" id="ARBA00022741"/>
    </source>
</evidence>
<organism evidence="7 8">
    <name type="scientific">[Candida] railenensis</name>
    <dbReference type="NCBI Taxonomy" id="45579"/>
    <lineage>
        <taxon>Eukaryota</taxon>
        <taxon>Fungi</taxon>
        <taxon>Dikarya</taxon>
        <taxon>Ascomycota</taxon>
        <taxon>Saccharomycotina</taxon>
        <taxon>Pichiomycetes</taxon>
        <taxon>Debaryomycetaceae</taxon>
        <taxon>Kurtzmaniella</taxon>
    </lineage>
</organism>
<evidence type="ECO:0000259" key="6">
    <source>
        <dbReference type="PROSITE" id="PS51718"/>
    </source>
</evidence>
<dbReference type="GO" id="GO:0005874">
    <property type="term" value="C:microtubule"/>
    <property type="evidence" value="ECO:0007669"/>
    <property type="project" value="TreeGrafter"/>
</dbReference>
<evidence type="ECO:0000256" key="4">
    <source>
        <dbReference type="SAM" id="MobiDB-lite"/>
    </source>
</evidence>
<dbReference type="InterPro" id="IPR027417">
    <property type="entry name" value="P-loop_NTPase"/>
</dbReference>
<dbReference type="GO" id="GO:0016020">
    <property type="term" value="C:membrane"/>
    <property type="evidence" value="ECO:0007669"/>
    <property type="project" value="TreeGrafter"/>
</dbReference>
<feature type="domain" description="Dynamin-type G" evidence="6">
    <location>
        <begin position="24"/>
        <end position="362"/>
    </location>
</feature>
<feature type="region of interest" description="Disordered" evidence="4">
    <location>
        <begin position="620"/>
        <end position="649"/>
    </location>
</feature>
<comment type="caution">
    <text evidence="7">The sequence shown here is derived from an EMBL/GenBank/DDBJ whole genome shotgun (WGS) entry which is preliminary data.</text>
</comment>
<dbReference type="SUPFAM" id="SSF52540">
    <property type="entry name" value="P-loop containing nucleoside triphosphate hydrolases"/>
    <property type="match status" value="1"/>
</dbReference>
<dbReference type="InterPro" id="IPR020850">
    <property type="entry name" value="GED_dom"/>
</dbReference>
<dbReference type="InterPro" id="IPR003130">
    <property type="entry name" value="GED"/>
</dbReference>
<keyword evidence="8" id="KW-1185">Reference proteome</keyword>
<dbReference type="PROSITE" id="PS51718">
    <property type="entry name" value="G_DYNAMIN_2"/>
    <property type="match status" value="1"/>
</dbReference>
<dbReference type="Gene3D" id="1.20.120.1240">
    <property type="entry name" value="Dynamin, middle domain"/>
    <property type="match status" value="2"/>
</dbReference>
<dbReference type="SMART" id="SM00302">
    <property type="entry name" value="GED"/>
    <property type="match status" value="1"/>
</dbReference>
<dbReference type="GO" id="GO:0048312">
    <property type="term" value="P:intracellular distribution of mitochondria"/>
    <property type="evidence" value="ECO:0007669"/>
    <property type="project" value="TreeGrafter"/>
</dbReference>
<dbReference type="InterPro" id="IPR001401">
    <property type="entry name" value="Dynamin_GTPase"/>
</dbReference>
<accession>A0A9P0QUW0</accession>
<dbReference type="CDD" id="cd08771">
    <property type="entry name" value="DLP_1"/>
    <property type="match status" value="1"/>
</dbReference>
<dbReference type="InterPro" id="IPR022812">
    <property type="entry name" value="Dynamin"/>
</dbReference>
<dbReference type="GO" id="GO:0008017">
    <property type="term" value="F:microtubule binding"/>
    <property type="evidence" value="ECO:0007669"/>
    <property type="project" value="TreeGrafter"/>
</dbReference>
<dbReference type="InterPro" id="IPR019762">
    <property type="entry name" value="Dynamin_GTPase_CS"/>
</dbReference>
<proteinExistence type="inferred from homology"/>
<dbReference type="SMART" id="SM00053">
    <property type="entry name" value="DYNc"/>
    <property type="match status" value="1"/>
</dbReference>
<feature type="compositionally biased region" description="Low complexity" evidence="4">
    <location>
        <begin position="99"/>
        <end position="119"/>
    </location>
</feature>
<dbReference type="InterPro" id="IPR000375">
    <property type="entry name" value="Dynamin_stalk"/>
</dbReference>
<evidence type="ECO:0000256" key="2">
    <source>
        <dbReference type="ARBA" id="ARBA00023134"/>
    </source>
</evidence>
<dbReference type="Pfam" id="PF02212">
    <property type="entry name" value="GED"/>
    <property type="match status" value="1"/>
</dbReference>
<evidence type="ECO:0000313" key="7">
    <source>
        <dbReference type="EMBL" id="CAH2354731.1"/>
    </source>
</evidence>
<dbReference type="GO" id="GO:0005525">
    <property type="term" value="F:GTP binding"/>
    <property type="evidence" value="ECO:0007669"/>
    <property type="project" value="UniProtKB-KW"/>
</dbReference>
<dbReference type="PANTHER" id="PTHR11566">
    <property type="entry name" value="DYNAMIN"/>
    <property type="match status" value="1"/>
</dbReference>
<evidence type="ECO:0000313" key="8">
    <source>
        <dbReference type="Proteomes" id="UP000837801"/>
    </source>
</evidence>
<dbReference type="OrthoDB" id="5061070at2759"/>
<comment type="similarity">
    <text evidence="3">Belongs to the TRAFAC class dynamin-like GTPase superfamily. Dynamin/Fzo/YdjA family.</text>
</comment>
<dbReference type="GO" id="GO:0000266">
    <property type="term" value="P:mitochondrial fission"/>
    <property type="evidence" value="ECO:0007669"/>
    <property type="project" value="TreeGrafter"/>
</dbReference>
<reference evidence="7" key="1">
    <citation type="submission" date="2022-03" db="EMBL/GenBank/DDBJ databases">
        <authorList>
            <person name="Legras J.-L."/>
            <person name="Devillers H."/>
            <person name="Grondin C."/>
        </authorList>
    </citation>
    <scope>NUCLEOTIDE SEQUENCE</scope>
    <source>
        <strain evidence="7">CLIB 1423</strain>
    </source>
</reference>
<dbReference type="InterPro" id="IPR030381">
    <property type="entry name" value="G_DYNAMIN_dom"/>
</dbReference>
<evidence type="ECO:0000256" key="3">
    <source>
        <dbReference type="RuleBase" id="RU003932"/>
    </source>
</evidence>
<name>A0A9P0QUW0_9ASCO</name>
<dbReference type="GO" id="GO:0016559">
    <property type="term" value="P:peroxisome fission"/>
    <property type="evidence" value="ECO:0007669"/>
    <property type="project" value="TreeGrafter"/>
</dbReference>
<feature type="compositionally biased region" description="Acidic residues" evidence="4">
    <location>
        <begin position="632"/>
        <end position="649"/>
    </location>
</feature>
<feature type="domain" description="GED" evidence="5">
    <location>
        <begin position="816"/>
        <end position="903"/>
    </location>
</feature>
<dbReference type="PROSITE" id="PS00410">
    <property type="entry name" value="G_DYNAMIN_1"/>
    <property type="match status" value="1"/>
</dbReference>
<protein>
    <submittedName>
        <fullName evidence="7">Dynamin-related protein Dnm1p</fullName>
    </submittedName>
</protein>
<dbReference type="Pfam" id="PF00350">
    <property type="entry name" value="Dynamin_N"/>
    <property type="match status" value="1"/>
</dbReference>
<dbReference type="InterPro" id="IPR045063">
    <property type="entry name" value="Dynamin_N"/>
</dbReference>
<dbReference type="PRINTS" id="PR00195">
    <property type="entry name" value="DYNAMIN"/>
</dbReference>
<dbReference type="GO" id="GO:0005777">
    <property type="term" value="C:peroxisome"/>
    <property type="evidence" value="ECO:0007669"/>
    <property type="project" value="TreeGrafter"/>
</dbReference>
<feature type="compositionally biased region" description="Low complexity" evidence="4">
    <location>
        <begin position="83"/>
        <end position="92"/>
    </location>
</feature>
<keyword evidence="2 3" id="KW-0342">GTP-binding</keyword>
<dbReference type="PROSITE" id="PS51388">
    <property type="entry name" value="GED"/>
    <property type="match status" value="1"/>
</dbReference>
<dbReference type="PANTHER" id="PTHR11566:SF235">
    <property type="entry name" value="DYNAMIN-RELATED PROTEIN DNM1"/>
    <property type="match status" value="1"/>
</dbReference>
<dbReference type="GO" id="GO:0003924">
    <property type="term" value="F:GTPase activity"/>
    <property type="evidence" value="ECO:0007669"/>
    <property type="project" value="InterPro"/>
</dbReference>
<dbReference type="GO" id="GO:0005739">
    <property type="term" value="C:mitochondrion"/>
    <property type="evidence" value="ECO:0007669"/>
    <property type="project" value="TreeGrafter"/>
</dbReference>
<dbReference type="AlphaFoldDB" id="A0A9P0QUW0"/>